<evidence type="ECO:0000313" key="4">
    <source>
        <dbReference type="Proteomes" id="UP001050975"/>
    </source>
</evidence>
<keyword evidence="2" id="KW-0732">Signal</keyword>
<dbReference type="PROSITE" id="PS50005">
    <property type="entry name" value="TPR"/>
    <property type="match status" value="1"/>
</dbReference>
<keyword evidence="4" id="KW-1185">Reference proteome</keyword>
<evidence type="ECO:0000256" key="2">
    <source>
        <dbReference type="SAM" id="SignalP"/>
    </source>
</evidence>
<accession>A0AAV3XAB2</accession>
<dbReference type="Gene3D" id="2.60.40.10">
    <property type="entry name" value="Immunoglobulins"/>
    <property type="match status" value="1"/>
</dbReference>
<keyword evidence="1" id="KW-0802">TPR repeat</keyword>
<protein>
    <recommendedName>
        <fullName evidence="5">Tetratricopeptide repeat protein</fullName>
    </recommendedName>
</protein>
<proteinExistence type="predicted"/>
<dbReference type="RefSeq" id="WP_226578623.1">
    <property type="nucleotide sequence ID" value="NZ_BLAY01000026.1"/>
</dbReference>
<sequence length="357" mass="39500">MKNRVAIAFIIATILSAVNWQLAIAQSNFNDSPIGKIVEASGEVLLQRRGRSQFHRTSVGTNLYSGDLLKLNRGIRAIVFCYENRQSWRVPEGISGAGNGCPPTSQAIFTPSGPIGPTRSSSYPIPDIISPRRTAILNNKPTFRWYPVAGATSYIVRVSGTGVNWEQEVSTTEIVYASDRALQPGGIYSLSVKANNSPVVAQEVFTLVKLEDAQRILTDIEAVNRQDLPDEGKILILVEIYLKNKLIAEATDKLEDLVKRGTKTAAFYYTLGELYGQIGLINLALNRYLQAIELGKTANDIEAQAQAKTRLAAFYSAMGNFKEAINWLTQAKTEYETLGEQQQINEIEQQLQKLKNQ</sequence>
<evidence type="ECO:0000313" key="3">
    <source>
        <dbReference type="EMBL" id="GET37334.1"/>
    </source>
</evidence>
<feature type="chain" id="PRO_5043999723" description="Tetratricopeptide repeat protein" evidence="2">
    <location>
        <begin position="26"/>
        <end position="357"/>
    </location>
</feature>
<reference evidence="3" key="1">
    <citation type="submission" date="2019-10" db="EMBL/GenBank/DDBJ databases">
        <title>Draft genome sequece of Microseira wollei NIES-4236.</title>
        <authorList>
            <person name="Yamaguchi H."/>
            <person name="Suzuki S."/>
            <person name="Kawachi M."/>
        </authorList>
    </citation>
    <scope>NUCLEOTIDE SEQUENCE</scope>
    <source>
        <strain evidence="3">NIES-4236</strain>
    </source>
</reference>
<feature type="signal peptide" evidence="2">
    <location>
        <begin position="1"/>
        <end position="25"/>
    </location>
</feature>
<dbReference type="InterPro" id="IPR019734">
    <property type="entry name" value="TPR_rpt"/>
</dbReference>
<comment type="caution">
    <text evidence="3">The sequence shown here is derived from an EMBL/GenBank/DDBJ whole genome shotgun (WGS) entry which is preliminary data.</text>
</comment>
<name>A0AAV3XAB2_9CYAN</name>
<dbReference type="AlphaFoldDB" id="A0AAV3XAB2"/>
<dbReference type="SUPFAM" id="SSF48452">
    <property type="entry name" value="TPR-like"/>
    <property type="match status" value="1"/>
</dbReference>
<evidence type="ECO:0008006" key="5">
    <source>
        <dbReference type="Google" id="ProtNLM"/>
    </source>
</evidence>
<dbReference type="SMART" id="SM00028">
    <property type="entry name" value="TPR"/>
    <property type="match status" value="2"/>
</dbReference>
<dbReference type="Proteomes" id="UP001050975">
    <property type="component" value="Unassembled WGS sequence"/>
</dbReference>
<dbReference type="InterPro" id="IPR011990">
    <property type="entry name" value="TPR-like_helical_dom_sf"/>
</dbReference>
<dbReference type="EMBL" id="BLAY01000026">
    <property type="protein sequence ID" value="GET37334.1"/>
    <property type="molecule type" value="Genomic_DNA"/>
</dbReference>
<dbReference type="InterPro" id="IPR013783">
    <property type="entry name" value="Ig-like_fold"/>
</dbReference>
<feature type="repeat" description="TPR" evidence="1">
    <location>
        <begin position="265"/>
        <end position="298"/>
    </location>
</feature>
<organism evidence="3 4">
    <name type="scientific">Microseira wollei NIES-4236</name>
    <dbReference type="NCBI Taxonomy" id="2530354"/>
    <lineage>
        <taxon>Bacteria</taxon>
        <taxon>Bacillati</taxon>
        <taxon>Cyanobacteriota</taxon>
        <taxon>Cyanophyceae</taxon>
        <taxon>Oscillatoriophycideae</taxon>
        <taxon>Aerosakkonematales</taxon>
        <taxon>Aerosakkonemataceae</taxon>
        <taxon>Microseira</taxon>
    </lineage>
</organism>
<gene>
    <name evidence="3" type="ORF">MiSe_20870</name>
</gene>
<dbReference type="Gene3D" id="1.25.40.10">
    <property type="entry name" value="Tetratricopeptide repeat domain"/>
    <property type="match status" value="1"/>
</dbReference>
<evidence type="ECO:0000256" key="1">
    <source>
        <dbReference type="PROSITE-ProRule" id="PRU00339"/>
    </source>
</evidence>